<evidence type="ECO:0000313" key="3">
    <source>
        <dbReference type="EnsemblMetazoa" id="BGLB024129-PB"/>
    </source>
</evidence>
<name>A0A2C9KW26_BIOGL</name>
<feature type="compositionally biased region" description="Polar residues" evidence="1">
    <location>
        <begin position="245"/>
        <end position="261"/>
    </location>
</feature>
<evidence type="ECO:0000256" key="1">
    <source>
        <dbReference type="SAM" id="MobiDB-lite"/>
    </source>
</evidence>
<dbReference type="KEGG" id="bgt:106056159"/>
<evidence type="ECO:0000256" key="2">
    <source>
        <dbReference type="SAM" id="Phobius"/>
    </source>
</evidence>
<dbReference type="VEuPathDB" id="VectorBase:BGLB024129"/>
<keyword evidence="2" id="KW-1133">Transmembrane helix</keyword>
<dbReference type="Proteomes" id="UP000076420">
    <property type="component" value="Unassembled WGS sequence"/>
</dbReference>
<feature type="region of interest" description="Disordered" evidence="1">
    <location>
        <begin position="232"/>
        <end position="355"/>
    </location>
</feature>
<evidence type="ECO:0000313" key="4">
    <source>
        <dbReference type="Proteomes" id="UP000076420"/>
    </source>
</evidence>
<keyword evidence="2" id="KW-0472">Membrane</keyword>
<proteinExistence type="predicted"/>
<gene>
    <name evidence="3" type="primary">106056159</name>
</gene>
<dbReference type="VEuPathDB" id="VectorBase:BGLAX_037466"/>
<accession>A0A2C9KW26</accession>
<feature type="compositionally biased region" description="Low complexity" evidence="1">
    <location>
        <begin position="298"/>
        <end position="317"/>
    </location>
</feature>
<keyword evidence="2" id="KW-0812">Transmembrane</keyword>
<dbReference type="OrthoDB" id="6365775at2759"/>
<feature type="transmembrane region" description="Helical" evidence="2">
    <location>
        <begin position="25"/>
        <end position="50"/>
    </location>
</feature>
<sequence>MGTPILNIGNQTGIKTNSSGEEFPIAAIVCLAVGAYVAIVIIIIVIRYVLLKKGTCQSECCQGQDCCTCNVCVRLNAACPCCCTSNADSCLSKLCGQRKRTNCIDILFCNCCGCTDGCCDCPSCGTICCRETNCCREITCCREIKFCNTTDKHFHTCFDCWDDEVESNTCTCFCLAVKLRSPRQSASIKRSNSVPHELYYNTHVGKQGTDLRHTEDFQETENAYTLKNAMSDGHSVRKRSKSHSPHFSQSHVIDNNINPLSPTEEDIKNSNSYSSSKMKTRVGFNNNATNETLKRKSLSSQLSSSLSDVSNQDLSSSGGLLIKPSRGIPDINSKGKSMSRARRSVKPGQRSQRFPNKILVTSESLNAVKSLKSSSDSEDILFQKSITSKTLPQPTSLRSLPELRQSNT</sequence>
<dbReference type="EnsemblMetazoa" id="BGLB024129-RB">
    <property type="protein sequence ID" value="BGLB024129-PB"/>
    <property type="gene ID" value="BGLB024129"/>
</dbReference>
<protein>
    <submittedName>
        <fullName evidence="3">Uncharacterized protein</fullName>
    </submittedName>
</protein>
<reference evidence="3" key="1">
    <citation type="submission" date="2020-05" db="UniProtKB">
        <authorList>
            <consortium name="EnsemblMetazoa"/>
        </authorList>
    </citation>
    <scope>IDENTIFICATION</scope>
    <source>
        <strain evidence="3">BB02</strain>
    </source>
</reference>
<dbReference type="AlphaFoldDB" id="A0A2C9KW26"/>
<organism evidence="3 4">
    <name type="scientific">Biomphalaria glabrata</name>
    <name type="common">Bloodfluke planorb</name>
    <name type="synonym">Freshwater snail</name>
    <dbReference type="NCBI Taxonomy" id="6526"/>
    <lineage>
        <taxon>Eukaryota</taxon>
        <taxon>Metazoa</taxon>
        <taxon>Spiralia</taxon>
        <taxon>Lophotrochozoa</taxon>
        <taxon>Mollusca</taxon>
        <taxon>Gastropoda</taxon>
        <taxon>Heterobranchia</taxon>
        <taxon>Euthyneura</taxon>
        <taxon>Panpulmonata</taxon>
        <taxon>Hygrophila</taxon>
        <taxon>Lymnaeoidea</taxon>
        <taxon>Planorbidae</taxon>
        <taxon>Biomphalaria</taxon>
    </lineage>
</organism>